<keyword evidence="1" id="KW-1133">Transmembrane helix</keyword>
<keyword evidence="1" id="KW-0472">Membrane</keyword>
<dbReference type="InterPro" id="IPR025164">
    <property type="entry name" value="Toastrack_DUF4097"/>
</dbReference>
<keyword evidence="4" id="KW-1185">Reference proteome</keyword>
<reference evidence="4" key="1">
    <citation type="journal article" date="2019" name="Int. J. Syst. Evol. Microbiol.">
        <title>The Global Catalogue of Microorganisms (GCM) 10K type strain sequencing project: providing services to taxonomists for standard genome sequencing and annotation.</title>
        <authorList>
            <consortium name="The Broad Institute Genomics Platform"/>
            <consortium name="The Broad Institute Genome Sequencing Center for Infectious Disease"/>
            <person name="Wu L."/>
            <person name="Ma J."/>
        </authorList>
    </citation>
    <scope>NUCLEOTIDE SEQUENCE [LARGE SCALE GENOMIC DNA]</scope>
    <source>
        <strain evidence="4">CGMCC 1.12769</strain>
    </source>
</reference>
<comment type="caution">
    <text evidence="3">The sequence shown here is derived from an EMBL/GenBank/DDBJ whole genome shotgun (WGS) entry which is preliminary data.</text>
</comment>
<dbReference type="Pfam" id="PF13349">
    <property type="entry name" value="DUF4097"/>
    <property type="match status" value="1"/>
</dbReference>
<feature type="transmembrane region" description="Helical" evidence="1">
    <location>
        <begin position="7"/>
        <end position="29"/>
    </location>
</feature>
<feature type="domain" description="DUF4097" evidence="2">
    <location>
        <begin position="50"/>
        <end position="278"/>
    </location>
</feature>
<organism evidence="3 4">
    <name type="scientific">Paenibacillus segetis</name>
    <dbReference type="NCBI Taxonomy" id="1325360"/>
    <lineage>
        <taxon>Bacteria</taxon>
        <taxon>Bacillati</taxon>
        <taxon>Bacillota</taxon>
        <taxon>Bacilli</taxon>
        <taxon>Bacillales</taxon>
        <taxon>Paenibacillaceae</taxon>
        <taxon>Paenibacillus</taxon>
    </lineage>
</organism>
<gene>
    <name evidence="3" type="ORF">GCM10008013_31390</name>
</gene>
<name>A0ABQ1YLH8_9BACL</name>
<dbReference type="RefSeq" id="WP_188540411.1">
    <property type="nucleotide sequence ID" value="NZ_BMFT01000001.1"/>
</dbReference>
<evidence type="ECO:0000259" key="2">
    <source>
        <dbReference type="Pfam" id="PF13349"/>
    </source>
</evidence>
<sequence length="283" mass="30896">MMIWRRSLLRIALTCIIIGLMGNFILYFMGISPFNTVAVSENRSFKSDSINNIVINAAMDDIQIERISGDAITLTRLGSQSVQYSERLALNTSIDNGTLDITVLELKKQRFTINASYDVDLTLSVPDKIFEAITVTTITGDIQLNNIHSINNTLKSETGHVQVNGTDSRLNKIRTVTGDIELDGNTVSLDLNSTTGEIVIKLAELAGDIQANTMTGDITLYVGKPVKAVQTVLHTGTGKIRTDIAGLELSQDSDQFLARSLGEGNLEVQMSSENGDITFHQTK</sequence>
<protein>
    <recommendedName>
        <fullName evidence="2">DUF4097 domain-containing protein</fullName>
    </recommendedName>
</protein>
<proteinExistence type="predicted"/>
<evidence type="ECO:0000313" key="4">
    <source>
        <dbReference type="Proteomes" id="UP000659344"/>
    </source>
</evidence>
<dbReference type="Proteomes" id="UP000659344">
    <property type="component" value="Unassembled WGS sequence"/>
</dbReference>
<evidence type="ECO:0000256" key="1">
    <source>
        <dbReference type="SAM" id="Phobius"/>
    </source>
</evidence>
<keyword evidence="1" id="KW-0812">Transmembrane</keyword>
<accession>A0ABQ1YLH8</accession>
<dbReference type="EMBL" id="BMFT01000001">
    <property type="protein sequence ID" value="GGH29032.1"/>
    <property type="molecule type" value="Genomic_DNA"/>
</dbReference>
<evidence type="ECO:0000313" key="3">
    <source>
        <dbReference type="EMBL" id="GGH29032.1"/>
    </source>
</evidence>